<evidence type="ECO:0000256" key="1">
    <source>
        <dbReference type="SAM" id="Phobius"/>
    </source>
</evidence>
<reference evidence="2 3" key="1">
    <citation type="submission" date="2020-10" db="EMBL/GenBank/DDBJ databases">
        <title>Complete genome sequence of Corynebacterium ihumii DSM 45751.</title>
        <authorList>
            <person name="Ruckert C."/>
            <person name="Albersmeier A."/>
            <person name="Busche T."/>
            <person name="Jaenicke S."/>
            <person name="Winkler A."/>
            <person name="Friethjonsson O.H."/>
            <person name="Hreggviethsson G.O."/>
            <person name="Lambert C."/>
            <person name="Badcock D."/>
            <person name="Bernaerts K."/>
            <person name="Anne J."/>
            <person name="Economou A."/>
            <person name="Kalinowski J."/>
        </authorList>
    </citation>
    <scope>NUCLEOTIDE SEQUENCE [LARGE SCALE GENOMIC DNA]</scope>
    <source>
        <strain evidence="2 3">DSM 45751</strain>
    </source>
</reference>
<gene>
    <name evidence="2" type="ORF">CIHUM_01125</name>
</gene>
<dbReference type="RefSeq" id="WP_034997032.1">
    <property type="nucleotide sequence ID" value="NZ_CP063190.1"/>
</dbReference>
<keyword evidence="1" id="KW-0812">Transmembrane</keyword>
<keyword evidence="3" id="KW-1185">Reference proteome</keyword>
<evidence type="ECO:0000313" key="2">
    <source>
        <dbReference type="EMBL" id="WCZ33672.1"/>
    </source>
</evidence>
<name>A0ABY7UCN2_9CORY</name>
<protein>
    <recommendedName>
        <fullName evidence="4">Secreted protein</fullName>
    </recommendedName>
</protein>
<proteinExistence type="predicted"/>
<feature type="transmembrane region" description="Helical" evidence="1">
    <location>
        <begin position="45"/>
        <end position="64"/>
    </location>
</feature>
<evidence type="ECO:0000313" key="3">
    <source>
        <dbReference type="Proteomes" id="UP001220577"/>
    </source>
</evidence>
<keyword evidence="1" id="KW-1133">Transmembrane helix</keyword>
<accession>A0ABY7UCN2</accession>
<dbReference type="Proteomes" id="UP001220577">
    <property type="component" value="Chromosome"/>
</dbReference>
<keyword evidence="1" id="KW-0472">Membrane</keyword>
<feature type="transmembrane region" description="Helical" evidence="1">
    <location>
        <begin position="20"/>
        <end position="39"/>
    </location>
</feature>
<sequence>MTNKQTPRAVIGTSWFIRKAIYLVVTVVGLVAVVLGWVTPGDVDMWLSQVGSLAAVVGGGMAAMNTGRASDKSPAEEIADNAAATTPAYAVSQPQRVGETYQDIRERVAIHNAE</sequence>
<organism evidence="2 3">
    <name type="scientific">Corynebacterium ihumii</name>
    <dbReference type="NCBI Taxonomy" id="1232427"/>
    <lineage>
        <taxon>Bacteria</taxon>
        <taxon>Bacillati</taxon>
        <taxon>Actinomycetota</taxon>
        <taxon>Actinomycetes</taxon>
        <taxon>Mycobacteriales</taxon>
        <taxon>Corynebacteriaceae</taxon>
        <taxon>Corynebacterium</taxon>
    </lineage>
</organism>
<evidence type="ECO:0008006" key="4">
    <source>
        <dbReference type="Google" id="ProtNLM"/>
    </source>
</evidence>
<dbReference type="EMBL" id="CP063190">
    <property type="protein sequence ID" value="WCZ33672.1"/>
    <property type="molecule type" value="Genomic_DNA"/>
</dbReference>